<feature type="transmembrane region" description="Helical" evidence="7">
    <location>
        <begin position="282"/>
        <end position="299"/>
    </location>
</feature>
<evidence type="ECO:0000313" key="9">
    <source>
        <dbReference type="EMBL" id="MBM0243495.1"/>
    </source>
</evidence>
<evidence type="ECO:0000256" key="6">
    <source>
        <dbReference type="ARBA" id="ARBA00023136"/>
    </source>
</evidence>
<evidence type="ECO:0000256" key="3">
    <source>
        <dbReference type="ARBA" id="ARBA00022475"/>
    </source>
</evidence>
<keyword evidence="6 7" id="KW-0472">Membrane</keyword>
<dbReference type="InterPro" id="IPR002656">
    <property type="entry name" value="Acyl_transf_3_dom"/>
</dbReference>
<keyword evidence="4 7" id="KW-0812">Transmembrane</keyword>
<dbReference type="GO" id="GO:0016413">
    <property type="term" value="F:O-acetyltransferase activity"/>
    <property type="evidence" value="ECO:0007669"/>
    <property type="project" value="TreeGrafter"/>
</dbReference>
<dbReference type="Proteomes" id="UP000270649">
    <property type="component" value="Unassembled WGS sequence"/>
</dbReference>
<name>A0A3M0FX14_9CORY</name>
<keyword evidence="12" id="KW-1185">Reference proteome</keyword>
<feature type="transmembrane region" description="Helical" evidence="7">
    <location>
        <begin position="132"/>
        <end position="150"/>
    </location>
</feature>
<reference evidence="10 11" key="1">
    <citation type="submission" date="2018-10" db="EMBL/GenBank/DDBJ databases">
        <title>Corynebacterium macginleyi genome sequencing and assembly of the type strain and two clinical samples.</title>
        <authorList>
            <person name="Bernier A.-M."/>
            <person name="Bernard K."/>
        </authorList>
    </citation>
    <scope>NUCLEOTIDE SEQUENCE [LARGE SCALE GENOMIC DNA]</scope>
    <source>
        <strain evidence="10 11">NML 120205</strain>
    </source>
</reference>
<dbReference type="Pfam" id="PF01757">
    <property type="entry name" value="Acyl_transf_3"/>
    <property type="match status" value="1"/>
</dbReference>
<protein>
    <recommendedName>
        <fullName evidence="8">Acyltransferase 3 domain-containing protein</fullName>
    </recommendedName>
</protein>
<dbReference type="PANTHER" id="PTHR40074:SF2">
    <property type="entry name" value="O-ACETYLTRANSFERASE WECH"/>
    <property type="match status" value="1"/>
</dbReference>
<dbReference type="GO" id="GO:0005886">
    <property type="term" value="C:plasma membrane"/>
    <property type="evidence" value="ECO:0007669"/>
    <property type="project" value="UniProtKB-SubCell"/>
</dbReference>
<dbReference type="EMBL" id="JAACBX020000001">
    <property type="protein sequence ID" value="MBM0243495.1"/>
    <property type="molecule type" value="Genomic_DNA"/>
</dbReference>
<keyword evidence="5 7" id="KW-1133">Transmembrane helix</keyword>
<feature type="transmembrane region" description="Helical" evidence="7">
    <location>
        <begin position="319"/>
        <end position="339"/>
    </location>
</feature>
<evidence type="ECO:0000313" key="10">
    <source>
        <dbReference type="EMBL" id="RMB56998.1"/>
    </source>
</evidence>
<evidence type="ECO:0000313" key="12">
    <source>
        <dbReference type="Proteomes" id="UP001518680"/>
    </source>
</evidence>
<dbReference type="EMBL" id="REGC01000017">
    <property type="protein sequence ID" value="RMB56998.1"/>
    <property type="molecule type" value="Genomic_DNA"/>
</dbReference>
<feature type="transmembrane region" description="Helical" evidence="7">
    <location>
        <begin position="37"/>
        <end position="54"/>
    </location>
</feature>
<comment type="similarity">
    <text evidence="2">Belongs to the acyltransferase 3 family.</text>
</comment>
<evidence type="ECO:0000259" key="8">
    <source>
        <dbReference type="Pfam" id="PF01757"/>
    </source>
</evidence>
<feature type="transmembrane region" description="Helical" evidence="7">
    <location>
        <begin position="106"/>
        <end position="125"/>
    </location>
</feature>
<dbReference type="GO" id="GO:0009246">
    <property type="term" value="P:enterobacterial common antigen biosynthetic process"/>
    <property type="evidence" value="ECO:0007669"/>
    <property type="project" value="TreeGrafter"/>
</dbReference>
<dbReference type="Proteomes" id="UP001518680">
    <property type="component" value="Unassembled WGS sequence"/>
</dbReference>
<dbReference type="PANTHER" id="PTHR40074">
    <property type="entry name" value="O-ACETYLTRANSFERASE WECH"/>
    <property type="match status" value="1"/>
</dbReference>
<feature type="domain" description="Acyltransferase 3" evidence="8">
    <location>
        <begin position="2"/>
        <end position="336"/>
    </location>
</feature>
<dbReference type="AlphaFoldDB" id="A0A3M0FX14"/>
<reference evidence="9 12" key="2">
    <citation type="submission" date="2021-01" db="EMBL/GenBank/DDBJ databases">
        <title>Complete genome sequences of Corynebacterium macginleyi strains isolated from infectious keratitis.</title>
        <authorList>
            <person name="Sagerfors S."/>
            <person name="Poehlein A."/>
            <person name="Soderquist B."/>
            <person name="Bruggemann H."/>
        </authorList>
    </citation>
    <scope>NUCLEOTIDE SEQUENCE [LARGE SCALE GENOMIC DNA]</scope>
    <source>
        <strain evidence="9 12">12T220</strain>
    </source>
</reference>
<dbReference type="OrthoDB" id="4394033at2"/>
<evidence type="ECO:0000256" key="1">
    <source>
        <dbReference type="ARBA" id="ARBA00004651"/>
    </source>
</evidence>
<evidence type="ECO:0000256" key="2">
    <source>
        <dbReference type="ARBA" id="ARBA00007400"/>
    </source>
</evidence>
<accession>A0A3M0FX14</accession>
<feature type="transmembrane region" description="Helical" evidence="7">
    <location>
        <begin position="66"/>
        <end position="86"/>
    </location>
</feature>
<evidence type="ECO:0000256" key="4">
    <source>
        <dbReference type="ARBA" id="ARBA00022692"/>
    </source>
</evidence>
<proteinExistence type="inferred from homology"/>
<comment type="caution">
    <text evidence="10">The sequence shown here is derived from an EMBL/GenBank/DDBJ whole genome shotgun (WGS) entry which is preliminary data.</text>
</comment>
<evidence type="ECO:0000256" key="7">
    <source>
        <dbReference type="SAM" id="Phobius"/>
    </source>
</evidence>
<evidence type="ECO:0000256" key="5">
    <source>
        <dbReference type="ARBA" id="ARBA00022989"/>
    </source>
</evidence>
<feature type="transmembrane region" description="Helical" evidence="7">
    <location>
        <begin position="156"/>
        <end position="173"/>
    </location>
</feature>
<evidence type="ECO:0000313" key="11">
    <source>
        <dbReference type="Proteomes" id="UP000270649"/>
    </source>
</evidence>
<gene>
    <name evidence="10" type="ORF">D9543_10115</name>
    <name evidence="9" type="ORF">GWO63_004240</name>
</gene>
<comment type="subcellular location">
    <subcellularLocation>
        <location evidence="1">Cell membrane</location>
        <topology evidence="1">Multi-pass membrane protein</topology>
    </subcellularLocation>
</comment>
<keyword evidence="3" id="KW-1003">Cell membrane</keyword>
<sequence length="373" mass="42046">MAKGISIIGVVLLHITLKVPGADQTWLATLNTFLDPLRLPLFFLVSGYFSYKVFCYSFPELFIRRLWFFLIPYLVWMSVEHMTAQLEYQWVFGDSPMGMTTLVRNLLLGHTMAWFIHALILFNLFLWCVRTLPAWAGIGLSFIPVLFIGWQEQFQFISKAIMFLPIFVGAAYLREPITRFAAAVEEVFYGSWSMRSIGAHAAAVCTYCAGVALRHLRDVNEVGVAFNWPLAGADYLGVGDVNLLMRAVEQALEVPAGIVGAVVISHIPWIAEGVKFVGRHTLPIYLSHPIGLTVGYGYFMAHHDYVVSMTGLWPLENTWFWIAMCFIFTAISSLALWALGKVPILGWTLVPPRIDRHRPAVEPMVVNKQPTTQ</sequence>
<organism evidence="10 11">
    <name type="scientific">Corynebacterium macginleyi</name>
    <dbReference type="NCBI Taxonomy" id="38290"/>
    <lineage>
        <taxon>Bacteria</taxon>
        <taxon>Bacillati</taxon>
        <taxon>Actinomycetota</taxon>
        <taxon>Actinomycetes</taxon>
        <taxon>Mycobacteriales</taxon>
        <taxon>Corynebacteriaceae</taxon>
        <taxon>Corynebacterium</taxon>
    </lineage>
</organism>